<dbReference type="EMBL" id="JYIT01000066">
    <property type="protein sequence ID" value="KJL26209.1"/>
    <property type="molecule type" value="Genomic_DNA"/>
</dbReference>
<evidence type="ECO:0000313" key="2">
    <source>
        <dbReference type="Proteomes" id="UP000033448"/>
    </source>
</evidence>
<proteinExistence type="predicted"/>
<organism evidence="1 2">
    <name type="scientific">Microbacterium azadirachtae</name>
    <dbReference type="NCBI Taxonomy" id="582680"/>
    <lineage>
        <taxon>Bacteria</taxon>
        <taxon>Bacillati</taxon>
        <taxon>Actinomycetota</taxon>
        <taxon>Actinomycetes</taxon>
        <taxon>Micrococcales</taxon>
        <taxon>Microbacteriaceae</taxon>
        <taxon>Microbacterium</taxon>
    </lineage>
</organism>
<dbReference type="RefSeq" id="WP_045249865.1">
    <property type="nucleotide sequence ID" value="NZ_JYIT01000066.1"/>
</dbReference>
<comment type="caution">
    <text evidence="1">The sequence shown here is derived from an EMBL/GenBank/DDBJ whole genome shotgun (WGS) entry which is preliminary data.</text>
</comment>
<dbReference type="PATRIC" id="fig|582680.7.peg.1184"/>
<reference evidence="1 2" key="1">
    <citation type="submission" date="2015-02" db="EMBL/GenBank/DDBJ databases">
        <title>Draft genome sequences of ten Microbacterium spp. with emphasis on heavy metal contaminated environments.</title>
        <authorList>
            <person name="Corretto E."/>
        </authorList>
    </citation>
    <scope>NUCLEOTIDE SEQUENCE [LARGE SCALE GENOMIC DNA]</scope>
    <source>
        <strain evidence="1 2">DSM 23848</strain>
    </source>
</reference>
<gene>
    <name evidence="1" type="ORF">RL72_01144</name>
</gene>
<dbReference type="AlphaFoldDB" id="A0A0F0L0K4"/>
<accession>A0A0F0L0K4</accession>
<evidence type="ECO:0000313" key="1">
    <source>
        <dbReference type="EMBL" id="KJL26209.1"/>
    </source>
</evidence>
<dbReference type="OrthoDB" id="9985418at2"/>
<keyword evidence="2" id="KW-1185">Reference proteome</keyword>
<dbReference type="Proteomes" id="UP000033448">
    <property type="component" value="Unassembled WGS sequence"/>
</dbReference>
<sequence length="78" mass="8373">MTRMPIAARDTMSMTARTMNMTARTIDPMRQNPITSIVAGIRDLQAGLSPAGGAVRDAGRREVDALVATGLYSLAPRR</sequence>
<protein>
    <submittedName>
        <fullName evidence="1">Uncharacterized protein</fullName>
    </submittedName>
</protein>
<name>A0A0F0L0K4_9MICO</name>